<dbReference type="RefSeq" id="XP_037168005.1">
    <property type="nucleotide sequence ID" value="XM_037305140.1"/>
</dbReference>
<dbReference type="AlphaFoldDB" id="A0A8H6L7T4"/>
<name>A0A8H6L7T4_9LECA</name>
<reference evidence="1 2" key="1">
    <citation type="journal article" date="2020" name="Genomics">
        <title>Complete, high-quality genomes from long-read metagenomic sequencing of two wolf lichen thalli reveals enigmatic genome architecture.</title>
        <authorList>
            <person name="McKenzie S.K."/>
            <person name="Walston R.F."/>
            <person name="Allen J.L."/>
        </authorList>
    </citation>
    <scope>NUCLEOTIDE SEQUENCE [LARGE SCALE GENOMIC DNA]</scope>
    <source>
        <strain evidence="1">WasteWater2</strain>
    </source>
</reference>
<keyword evidence="2" id="KW-1185">Reference proteome</keyword>
<dbReference type="GeneID" id="59284881"/>
<dbReference type="EMBL" id="JACCJC010000008">
    <property type="protein sequence ID" value="KAF6238706.1"/>
    <property type="molecule type" value="Genomic_DNA"/>
</dbReference>
<organism evidence="1 2">
    <name type="scientific">Letharia columbiana</name>
    <dbReference type="NCBI Taxonomy" id="112416"/>
    <lineage>
        <taxon>Eukaryota</taxon>
        <taxon>Fungi</taxon>
        <taxon>Dikarya</taxon>
        <taxon>Ascomycota</taxon>
        <taxon>Pezizomycotina</taxon>
        <taxon>Lecanoromycetes</taxon>
        <taxon>OSLEUM clade</taxon>
        <taxon>Lecanoromycetidae</taxon>
        <taxon>Lecanorales</taxon>
        <taxon>Lecanorineae</taxon>
        <taxon>Parmeliaceae</taxon>
        <taxon>Letharia</taxon>
    </lineage>
</organism>
<protein>
    <submittedName>
        <fullName evidence="1">Uncharacterized protein</fullName>
    </submittedName>
</protein>
<comment type="caution">
    <text evidence="1">The sequence shown here is derived from an EMBL/GenBank/DDBJ whole genome shotgun (WGS) entry which is preliminary data.</text>
</comment>
<gene>
    <name evidence="1" type="ORF">HO173_003212</name>
</gene>
<evidence type="ECO:0000313" key="2">
    <source>
        <dbReference type="Proteomes" id="UP000578531"/>
    </source>
</evidence>
<sequence>MAKHTSWRVFAARKDALWERWKKFCDPLTQDFGLFEAEDRINSSWRDIYATKMDEVVSKWLDKFASDLNAVAEASTKWKEHYARV</sequence>
<evidence type="ECO:0000313" key="1">
    <source>
        <dbReference type="EMBL" id="KAF6238706.1"/>
    </source>
</evidence>
<proteinExistence type="predicted"/>
<accession>A0A8H6L7T4</accession>
<dbReference type="Proteomes" id="UP000578531">
    <property type="component" value="Unassembled WGS sequence"/>
</dbReference>